<feature type="compositionally biased region" description="Low complexity" evidence="1">
    <location>
        <begin position="123"/>
        <end position="135"/>
    </location>
</feature>
<feature type="compositionally biased region" description="Polar residues" evidence="1">
    <location>
        <begin position="207"/>
        <end position="217"/>
    </location>
</feature>
<comment type="caution">
    <text evidence="3">The sequence shown here is derived from an EMBL/GenBank/DDBJ whole genome shotgun (WGS) entry which is preliminary data.</text>
</comment>
<dbReference type="Proteomes" id="UP000075714">
    <property type="component" value="Unassembled WGS sequence"/>
</dbReference>
<feature type="region of interest" description="Disordered" evidence="1">
    <location>
        <begin position="95"/>
        <end position="137"/>
    </location>
</feature>
<keyword evidence="4" id="KW-1185">Reference proteome</keyword>
<feature type="compositionally biased region" description="Gly residues" evidence="1">
    <location>
        <begin position="177"/>
        <end position="186"/>
    </location>
</feature>
<dbReference type="EMBL" id="LSYV01000002">
    <property type="protein sequence ID" value="KXZ56999.1"/>
    <property type="molecule type" value="Genomic_DNA"/>
</dbReference>
<name>A0A150H4E4_GONPE</name>
<evidence type="ECO:0000313" key="3">
    <source>
        <dbReference type="EMBL" id="KXZ56999.1"/>
    </source>
</evidence>
<feature type="region of interest" description="Disordered" evidence="1">
    <location>
        <begin position="143"/>
        <end position="162"/>
    </location>
</feature>
<protein>
    <submittedName>
        <fullName evidence="3">Uncharacterized protein</fullName>
    </submittedName>
</protein>
<keyword evidence="2" id="KW-0732">Signal</keyword>
<evidence type="ECO:0000256" key="2">
    <source>
        <dbReference type="SAM" id="SignalP"/>
    </source>
</evidence>
<dbReference type="AlphaFoldDB" id="A0A150H4E4"/>
<proteinExistence type="predicted"/>
<evidence type="ECO:0000313" key="4">
    <source>
        <dbReference type="Proteomes" id="UP000075714"/>
    </source>
</evidence>
<sequence length="468" mass="48121">MSQVRLTWRDPLLLLPQAAAVLLSRQAQQTGTLGEPLACPHSGSPRAFAGLLLHHHGELGWWLGGCQELVSHLLGGAAATAELLLFRRSDGRLAVKPADKTPGPGPGPAACERPKPRGRPRNDSAGNAAAGGSWADARRRPLEEPCREQPPTAAAGSRVVPPACGRHEATSVAGSSRGDGGGGDGSSNGSDGGEDDGSSGSTSDQSNEFSAASTTSDGAPARRHRRDNGRGQPLVLKQARQTLSGRLAIRTCFPEKAKAVLARGGAQPPGQLRVCGLTVHADLAPAVRSALAAWMAGLGRELRQADPARMQLGFVLPGSEALVSRAVVCNRLARLLGLDDHPDGPLPEGPVLLAGAARPCADPARGGAGLEAAQPLRRSAVLGVVGGFVMPAHGWEEFAVSGVRHCRPEVAARLAAAAVVEPGEAWKLLAAWRLLAGSFRLPLPAGAGAALAGGEHYGMSAALHYDLP</sequence>
<accession>A0A150H4E4</accession>
<gene>
    <name evidence="3" type="ORF">GPECTOR_1g902</name>
</gene>
<feature type="signal peptide" evidence="2">
    <location>
        <begin position="1"/>
        <end position="20"/>
    </location>
</feature>
<reference evidence="4" key="1">
    <citation type="journal article" date="2016" name="Nat. Commun.">
        <title>The Gonium pectorale genome demonstrates co-option of cell cycle regulation during the evolution of multicellularity.</title>
        <authorList>
            <person name="Hanschen E.R."/>
            <person name="Marriage T.N."/>
            <person name="Ferris P.J."/>
            <person name="Hamaji T."/>
            <person name="Toyoda A."/>
            <person name="Fujiyama A."/>
            <person name="Neme R."/>
            <person name="Noguchi H."/>
            <person name="Minakuchi Y."/>
            <person name="Suzuki M."/>
            <person name="Kawai-Toyooka H."/>
            <person name="Smith D.R."/>
            <person name="Sparks H."/>
            <person name="Anderson J."/>
            <person name="Bakaric R."/>
            <person name="Luria V."/>
            <person name="Karger A."/>
            <person name="Kirschner M.W."/>
            <person name="Durand P.M."/>
            <person name="Michod R.E."/>
            <person name="Nozaki H."/>
            <person name="Olson B.J."/>
        </authorList>
    </citation>
    <scope>NUCLEOTIDE SEQUENCE [LARGE SCALE GENOMIC DNA]</scope>
    <source>
        <strain evidence="4">NIES-2863</strain>
    </source>
</reference>
<organism evidence="3 4">
    <name type="scientific">Gonium pectorale</name>
    <name type="common">Green alga</name>
    <dbReference type="NCBI Taxonomy" id="33097"/>
    <lineage>
        <taxon>Eukaryota</taxon>
        <taxon>Viridiplantae</taxon>
        <taxon>Chlorophyta</taxon>
        <taxon>core chlorophytes</taxon>
        <taxon>Chlorophyceae</taxon>
        <taxon>CS clade</taxon>
        <taxon>Chlamydomonadales</taxon>
        <taxon>Volvocaceae</taxon>
        <taxon>Gonium</taxon>
    </lineage>
</organism>
<feature type="chain" id="PRO_5007562442" evidence="2">
    <location>
        <begin position="21"/>
        <end position="468"/>
    </location>
</feature>
<feature type="region of interest" description="Disordered" evidence="1">
    <location>
        <begin position="168"/>
        <end position="234"/>
    </location>
</feature>
<evidence type="ECO:0000256" key="1">
    <source>
        <dbReference type="SAM" id="MobiDB-lite"/>
    </source>
</evidence>